<dbReference type="SUPFAM" id="SSF48179">
    <property type="entry name" value="6-phosphogluconate dehydrogenase C-terminal domain-like"/>
    <property type="match status" value="1"/>
</dbReference>
<proteinExistence type="inferred from homology"/>
<dbReference type="AlphaFoldDB" id="A0A0A1TNJ0"/>
<dbReference type="SUPFAM" id="SSF51735">
    <property type="entry name" value="NAD(P)-binding Rossmann-fold domains"/>
    <property type="match status" value="1"/>
</dbReference>
<evidence type="ECO:0000256" key="1">
    <source>
        <dbReference type="ARBA" id="ARBA00007598"/>
    </source>
</evidence>
<dbReference type="GO" id="GO:0050661">
    <property type="term" value="F:NADP binding"/>
    <property type="evidence" value="ECO:0007669"/>
    <property type="project" value="InterPro"/>
</dbReference>
<dbReference type="InterPro" id="IPR013328">
    <property type="entry name" value="6PGD_dom2"/>
</dbReference>
<reference evidence="7 8" key="1">
    <citation type="journal article" date="2015" name="Genome Announc.">
        <title>Draft Genome Sequence and Gene Annotation of the Entomopathogenic Fungus Verticillium hemipterigenum.</title>
        <authorList>
            <person name="Horn F."/>
            <person name="Habel A."/>
            <person name="Scharf D.H."/>
            <person name="Dworschak J."/>
            <person name="Brakhage A.A."/>
            <person name="Guthke R."/>
            <person name="Hertweck C."/>
            <person name="Linde J."/>
        </authorList>
    </citation>
    <scope>NUCLEOTIDE SEQUENCE [LARGE SCALE GENOMIC DNA]</scope>
</reference>
<sequence>MATTRIGFLGLGVMGSPMAINLARQFPLTVWNRSQGKLPPLIQAGARVADSPAAVLAQSDVVFTMLFNDAAYAPVFESPDFQANLRGKTVINTSSISVDCSTRLSDIVAAAGGTFIEMPVSGSKVPAEMGQLVGMVAGDKDAVDAVRPLLKPITKTAIYCGPVGMGLKTKYAINTFLITTTAGLAESMHLARRQGLDLDAFAQVVDASPMASAYSKLKVNKMMAEDWSAQAAIQDCYNLTRLVVDASKTAGARSPFMELCATMYKEAIDAGLEGDDMIALEKLFTKIQTKQAQ</sequence>
<feature type="active site" evidence="4">
    <location>
        <position position="170"/>
    </location>
</feature>
<dbReference type="PANTHER" id="PTHR43580">
    <property type="entry name" value="OXIDOREDUCTASE GLYR1-RELATED"/>
    <property type="match status" value="1"/>
</dbReference>
<evidence type="ECO:0000259" key="5">
    <source>
        <dbReference type="Pfam" id="PF03446"/>
    </source>
</evidence>
<evidence type="ECO:0000256" key="3">
    <source>
        <dbReference type="ARBA" id="ARBA00023027"/>
    </source>
</evidence>
<dbReference type="EMBL" id="CDHN01000005">
    <property type="protein sequence ID" value="CEJ92838.1"/>
    <property type="molecule type" value="Genomic_DNA"/>
</dbReference>
<dbReference type="Proteomes" id="UP000039046">
    <property type="component" value="Unassembled WGS sequence"/>
</dbReference>
<dbReference type="Pfam" id="PF14833">
    <property type="entry name" value="NAD_binding_11"/>
    <property type="match status" value="1"/>
</dbReference>
<dbReference type="Pfam" id="PF03446">
    <property type="entry name" value="NAD_binding_2"/>
    <property type="match status" value="1"/>
</dbReference>
<evidence type="ECO:0000256" key="2">
    <source>
        <dbReference type="ARBA" id="ARBA00023002"/>
    </source>
</evidence>
<dbReference type="InterPro" id="IPR051265">
    <property type="entry name" value="HIBADH-related_NP60_sf"/>
</dbReference>
<dbReference type="GO" id="GO:0016491">
    <property type="term" value="F:oxidoreductase activity"/>
    <property type="evidence" value="ECO:0007669"/>
    <property type="project" value="UniProtKB-KW"/>
</dbReference>
<keyword evidence="3" id="KW-0520">NAD</keyword>
<dbReference type="PANTHER" id="PTHR43580:SF2">
    <property type="entry name" value="CYTOKINE-LIKE NUCLEAR FACTOR N-PAC"/>
    <property type="match status" value="1"/>
</dbReference>
<feature type="domain" description="3-hydroxyisobutyrate dehydrogenase-like NAD-binding" evidence="6">
    <location>
        <begin position="164"/>
        <end position="282"/>
    </location>
</feature>
<organism evidence="7 8">
    <name type="scientific">[Torrubiella] hemipterigena</name>
    <dbReference type="NCBI Taxonomy" id="1531966"/>
    <lineage>
        <taxon>Eukaryota</taxon>
        <taxon>Fungi</taxon>
        <taxon>Dikarya</taxon>
        <taxon>Ascomycota</taxon>
        <taxon>Pezizomycotina</taxon>
        <taxon>Sordariomycetes</taxon>
        <taxon>Hypocreomycetidae</taxon>
        <taxon>Hypocreales</taxon>
        <taxon>Clavicipitaceae</taxon>
        <taxon>Clavicipitaceae incertae sedis</taxon>
        <taxon>'Torrubiella' clade</taxon>
    </lineage>
</organism>
<protein>
    <submittedName>
        <fullName evidence="7">Uncharacterized protein</fullName>
    </submittedName>
</protein>
<dbReference type="HOGENOM" id="CLU_035117_0_2_1"/>
<dbReference type="InterPro" id="IPR002204">
    <property type="entry name" value="3-OH-isobutyrate_DH-rel_CS"/>
</dbReference>
<dbReference type="InterPro" id="IPR015815">
    <property type="entry name" value="HIBADH-related"/>
</dbReference>
<name>A0A0A1TNJ0_9HYPO</name>
<dbReference type="InterPro" id="IPR008927">
    <property type="entry name" value="6-PGluconate_DH-like_C_sf"/>
</dbReference>
<gene>
    <name evidence="7" type="ORF">VHEMI08467</name>
</gene>
<evidence type="ECO:0000313" key="8">
    <source>
        <dbReference type="Proteomes" id="UP000039046"/>
    </source>
</evidence>
<keyword evidence="2" id="KW-0560">Oxidoreductase</keyword>
<dbReference type="Gene3D" id="1.10.1040.10">
    <property type="entry name" value="N-(1-d-carboxylethyl)-l-norvaline Dehydrogenase, domain 2"/>
    <property type="match status" value="1"/>
</dbReference>
<comment type="similarity">
    <text evidence="1">Belongs to the HIBADH-related family. NP60 subfamily.</text>
</comment>
<feature type="domain" description="6-phosphogluconate dehydrogenase NADP-binding" evidence="5">
    <location>
        <begin position="5"/>
        <end position="161"/>
    </location>
</feature>
<evidence type="ECO:0000259" key="6">
    <source>
        <dbReference type="Pfam" id="PF14833"/>
    </source>
</evidence>
<keyword evidence="8" id="KW-1185">Reference proteome</keyword>
<dbReference type="InterPro" id="IPR036291">
    <property type="entry name" value="NAD(P)-bd_dom_sf"/>
</dbReference>
<dbReference type="PROSITE" id="PS00895">
    <property type="entry name" value="3_HYDROXYISOBUT_DH"/>
    <property type="match status" value="1"/>
</dbReference>
<accession>A0A0A1TNJ0</accession>
<evidence type="ECO:0000313" key="7">
    <source>
        <dbReference type="EMBL" id="CEJ92838.1"/>
    </source>
</evidence>
<dbReference type="Gene3D" id="3.40.50.720">
    <property type="entry name" value="NAD(P)-binding Rossmann-like Domain"/>
    <property type="match status" value="1"/>
</dbReference>
<dbReference type="PIRSF" id="PIRSF000103">
    <property type="entry name" value="HIBADH"/>
    <property type="match status" value="1"/>
</dbReference>
<dbReference type="OrthoDB" id="435038at2759"/>
<dbReference type="InterPro" id="IPR029154">
    <property type="entry name" value="HIBADH-like_NADP-bd"/>
</dbReference>
<evidence type="ECO:0000256" key="4">
    <source>
        <dbReference type="PIRSR" id="PIRSR000103-1"/>
    </source>
</evidence>
<dbReference type="InterPro" id="IPR006115">
    <property type="entry name" value="6PGDH_NADP-bd"/>
</dbReference>
<dbReference type="GO" id="GO:0051287">
    <property type="term" value="F:NAD binding"/>
    <property type="evidence" value="ECO:0007669"/>
    <property type="project" value="InterPro"/>
</dbReference>
<dbReference type="STRING" id="1531966.A0A0A1TNJ0"/>